<accession>A0A9D1UGL4</accession>
<gene>
    <name evidence="1" type="ORF">IAA48_05060</name>
</gene>
<evidence type="ECO:0000313" key="2">
    <source>
        <dbReference type="Proteomes" id="UP000824205"/>
    </source>
</evidence>
<reference evidence="1" key="1">
    <citation type="journal article" date="2021" name="PeerJ">
        <title>Extensive microbial diversity within the chicken gut microbiome revealed by metagenomics and culture.</title>
        <authorList>
            <person name="Gilroy R."/>
            <person name="Ravi A."/>
            <person name="Getino M."/>
            <person name="Pursley I."/>
            <person name="Horton D.L."/>
            <person name="Alikhan N.F."/>
            <person name="Baker D."/>
            <person name="Gharbi K."/>
            <person name="Hall N."/>
            <person name="Watson M."/>
            <person name="Adriaenssens E.M."/>
            <person name="Foster-Nyarko E."/>
            <person name="Jarju S."/>
            <person name="Secka A."/>
            <person name="Antonio M."/>
            <person name="Oren A."/>
            <person name="Chaudhuri R.R."/>
            <person name="La Ragione R."/>
            <person name="Hildebrand F."/>
            <person name="Pallen M.J."/>
        </authorList>
    </citation>
    <scope>NUCLEOTIDE SEQUENCE</scope>
    <source>
        <strain evidence="1">421</strain>
    </source>
</reference>
<reference evidence="1" key="2">
    <citation type="submission" date="2021-04" db="EMBL/GenBank/DDBJ databases">
        <authorList>
            <person name="Gilroy R."/>
        </authorList>
    </citation>
    <scope>NUCLEOTIDE SEQUENCE</scope>
    <source>
        <strain evidence="1">421</strain>
    </source>
</reference>
<proteinExistence type="predicted"/>
<dbReference type="Proteomes" id="UP000824205">
    <property type="component" value="Unassembled WGS sequence"/>
</dbReference>
<sequence>MDTNIEKSYPKLKNVKPYGKNEVIPDEIKNWEEFDRALVTFIVDCVDHSEDNNNNGKE</sequence>
<comment type="caution">
    <text evidence="1">The sequence shown here is derived from an EMBL/GenBank/DDBJ whole genome shotgun (WGS) entry which is preliminary data.</text>
</comment>
<name>A0A9D1UGL4_9FIRM</name>
<evidence type="ECO:0000313" key="1">
    <source>
        <dbReference type="EMBL" id="HIW85846.1"/>
    </source>
</evidence>
<organism evidence="1 2">
    <name type="scientific">Candidatus Eubacterium faecipullorum</name>
    <dbReference type="NCBI Taxonomy" id="2838571"/>
    <lineage>
        <taxon>Bacteria</taxon>
        <taxon>Bacillati</taxon>
        <taxon>Bacillota</taxon>
        <taxon>Clostridia</taxon>
        <taxon>Eubacteriales</taxon>
        <taxon>Eubacteriaceae</taxon>
        <taxon>Eubacterium</taxon>
    </lineage>
</organism>
<dbReference type="EMBL" id="DXGE01000022">
    <property type="protein sequence ID" value="HIW85846.1"/>
    <property type="molecule type" value="Genomic_DNA"/>
</dbReference>
<dbReference type="AlphaFoldDB" id="A0A9D1UGL4"/>
<protein>
    <submittedName>
        <fullName evidence="1">Uncharacterized protein</fullName>
    </submittedName>
</protein>